<organism evidence="2 3">
    <name type="scientific">Gossypium laxum</name>
    <dbReference type="NCBI Taxonomy" id="34288"/>
    <lineage>
        <taxon>Eukaryota</taxon>
        <taxon>Viridiplantae</taxon>
        <taxon>Streptophyta</taxon>
        <taxon>Embryophyta</taxon>
        <taxon>Tracheophyta</taxon>
        <taxon>Spermatophyta</taxon>
        <taxon>Magnoliopsida</taxon>
        <taxon>eudicotyledons</taxon>
        <taxon>Gunneridae</taxon>
        <taxon>Pentapetalae</taxon>
        <taxon>rosids</taxon>
        <taxon>malvids</taxon>
        <taxon>Malvales</taxon>
        <taxon>Malvaceae</taxon>
        <taxon>Malvoideae</taxon>
        <taxon>Gossypium</taxon>
    </lineage>
</organism>
<dbReference type="PANTHER" id="PTHR20932:SF55">
    <property type="entry name" value="LYSM DOMAIN-CONTAINING PROTEIN"/>
    <property type="match status" value="1"/>
</dbReference>
<protein>
    <recommendedName>
        <fullName evidence="1">LysM domain-containing protein</fullName>
    </recommendedName>
</protein>
<reference evidence="2 3" key="1">
    <citation type="journal article" date="2019" name="Genome Biol. Evol.">
        <title>Insights into the evolution of the New World diploid cottons (Gossypium, subgenus Houzingenia) based on genome sequencing.</title>
        <authorList>
            <person name="Grover C.E."/>
            <person name="Arick M.A. 2nd"/>
            <person name="Thrash A."/>
            <person name="Conover J.L."/>
            <person name="Sanders W.S."/>
            <person name="Peterson D.G."/>
            <person name="Frelichowski J.E."/>
            <person name="Scheffler J.A."/>
            <person name="Scheffler B.E."/>
            <person name="Wendel J.F."/>
        </authorList>
    </citation>
    <scope>NUCLEOTIDE SEQUENCE [LARGE SCALE GENOMIC DNA]</scope>
    <source>
        <strain evidence="2">4</strain>
        <tissue evidence="2">Leaf</tissue>
    </source>
</reference>
<dbReference type="Proteomes" id="UP000593574">
    <property type="component" value="Unassembled WGS sequence"/>
</dbReference>
<dbReference type="InterPro" id="IPR036779">
    <property type="entry name" value="LysM_dom_sf"/>
</dbReference>
<comment type="caution">
    <text evidence="2">The sequence shown here is derived from an EMBL/GenBank/DDBJ whole genome shotgun (WGS) entry which is preliminary data.</text>
</comment>
<feature type="domain" description="LysM" evidence="1">
    <location>
        <begin position="54"/>
        <end position="98"/>
    </location>
</feature>
<gene>
    <name evidence="2" type="ORF">Golax_000461</name>
</gene>
<dbReference type="InterPro" id="IPR018392">
    <property type="entry name" value="LysM"/>
</dbReference>
<keyword evidence="3" id="KW-1185">Reference proteome</keyword>
<dbReference type="PANTHER" id="PTHR20932">
    <property type="entry name" value="LYSM AND PUTATIVE PEPTIDOGLYCAN-BINDING DOMAIN-CONTAINING PROTEIN"/>
    <property type="match status" value="1"/>
</dbReference>
<name>A0A7J9AU09_9ROSI</name>
<sequence>MLMERERRNGINTIEQYSYDTNGHYSHFCNDYSLLEKDKIQNLPSSTIPSAGFIEHPVSRFDTLAGVAIKYGVEVADIKRMNGLVTDLQMFALKTLQIPLPGRHPPSPCLSNDSTTPGNGMEKALLFAYEPQQWLQRVFWSVMSFKSADDSIVSVELMIGLTLSRQSSANESPAKNLPVDWLDSFQSLRLKSPRRVSPAMSSLQGYYGLKPTEKKTMPEGFEMALYRKGEADYLEDGLFLKPSSSNPLSMLKRKSRSVANGFYDENGEILVDIMSAGEGKEGEPENKSNEKLIRRRQKSEADFTARLLKEDNTGNVGFPAITAKQLALRSKAGSRMNSAAVDGFNVATTILGEECTVNGYGEVRKSSSTSCLHDHQENSSNIGSSSLSSLWPAASKWSLKPDLQALSTAGIRRPILDGFTKPMPARKNKAALD</sequence>
<evidence type="ECO:0000313" key="3">
    <source>
        <dbReference type="Proteomes" id="UP000593574"/>
    </source>
</evidence>
<evidence type="ECO:0000313" key="2">
    <source>
        <dbReference type="EMBL" id="MBA0727480.1"/>
    </source>
</evidence>
<accession>A0A7J9AU09</accession>
<proteinExistence type="predicted"/>
<dbReference type="InterPro" id="IPR045030">
    <property type="entry name" value="LYSM1-4"/>
</dbReference>
<dbReference type="CDD" id="cd00118">
    <property type="entry name" value="LysM"/>
    <property type="match status" value="1"/>
</dbReference>
<evidence type="ECO:0000259" key="1">
    <source>
        <dbReference type="PROSITE" id="PS51782"/>
    </source>
</evidence>
<dbReference type="PROSITE" id="PS51782">
    <property type="entry name" value="LYSM"/>
    <property type="match status" value="1"/>
</dbReference>
<dbReference type="AlphaFoldDB" id="A0A7J9AU09"/>
<dbReference type="EMBL" id="JABEZV010000013">
    <property type="protein sequence ID" value="MBA0727480.1"/>
    <property type="molecule type" value="Genomic_DNA"/>
</dbReference>
<dbReference type="Gene3D" id="3.10.350.10">
    <property type="entry name" value="LysM domain"/>
    <property type="match status" value="1"/>
</dbReference>